<dbReference type="InterPro" id="IPR022386">
    <property type="entry name" value="Chitin_NgcE"/>
</dbReference>
<organism evidence="5 6">
    <name type="scientific">Fodinicola feengrottensis</name>
    <dbReference type="NCBI Taxonomy" id="435914"/>
    <lineage>
        <taxon>Bacteria</taxon>
        <taxon>Bacillati</taxon>
        <taxon>Actinomycetota</taxon>
        <taxon>Actinomycetes</taxon>
        <taxon>Mycobacteriales</taxon>
        <taxon>Fodinicola</taxon>
    </lineage>
</organism>
<reference evidence="5 6" key="1">
    <citation type="journal article" date="2019" name="Int. J. Syst. Evol. Microbiol.">
        <title>The Global Catalogue of Microorganisms (GCM) 10K type strain sequencing project: providing services to taxonomists for standard genome sequencing and annotation.</title>
        <authorList>
            <consortium name="The Broad Institute Genomics Platform"/>
            <consortium name="The Broad Institute Genome Sequencing Center for Infectious Disease"/>
            <person name="Wu L."/>
            <person name="Ma J."/>
        </authorList>
    </citation>
    <scope>NUCLEOTIDE SEQUENCE [LARGE SCALE GENOMIC DNA]</scope>
    <source>
        <strain evidence="5 6">JCM 14718</strain>
    </source>
</reference>
<keyword evidence="4" id="KW-0732">Signal</keyword>
<dbReference type="InterPro" id="IPR006311">
    <property type="entry name" value="TAT_signal"/>
</dbReference>
<dbReference type="PROSITE" id="PS51318">
    <property type="entry name" value="TAT"/>
    <property type="match status" value="1"/>
</dbReference>
<evidence type="ECO:0000256" key="1">
    <source>
        <dbReference type="ARBA" id="ARBA00004196"/>
    </source>
</evidence>
<protein>
    <submittedName>
        <fullName evidence="5">N-acetylglucosamine/diacetylchitobiose ABC transporter substrate-binding protein</fullName>
    </submittedName>
</protein>
<name>A0ABN2HQT3_9ACTN</name>
<dbReference type="Proteomes" id="UP001500618">
    <property type="component" value="Unassembled WGS sequence"/>
</dbReference>
<gene>
    <name evidence="5" type="primary">ngcE_3</name>
    <name evidence="5" type="ORF">GCM10009765_46620</name>
</gene>
<dbReference type="PANTHER" id="PTHR43649">
    <property type="entry name" value="ARABINOSE-BINDING PROTEIN-RELATED"/>
    <property type="match status" value="1"/>
</dbReference>
<dbReference type="RefSeq" id="WP_344312556.1">
    <property type="nucleotide sequence ID" value="NZ_BAAANY010000019.1"/>
</dbReference>
<evidence type="ECO:0000256" key="2">
    <source>
        <dbReference type="ARBA" id="ARBA00008520"/>
    </source>
</evidence>
<keyword evidence="6" id="KW-1185">Reference proteome</keyword>
<dbReference type="InterPro" id="IPR006059">
    <property type="entry name" value="SBP"/>
</dbReference>
<evidence type="ECO:0000313" key="5">
    <source>
        <dbReference type="EMBL" id="GAA1691903.1"/>
    </source>
</evidence>
<dbReference type="NCBIfam" id="TIGR03851">
    <property type="entry name" value="chitin_NgcE"/>
    <property type="match status" value="1"/>
</dbReference>
<dbReference type="EMBL" id="BAAANY010000019">
    <property type="protein sequence ID" value="GAA1691903.1"/>
    <property type="molecule type" value="Genomic_DNA"/>
</dbReference>
<keyword evidence="3" id="KW-0813">Transport</keyword>
<dbReference type="PANTHER" id="PTHR43649:SF31">
    <property type="entry name" value="SN-GLYCEROL-3-PHOSPHATE-BINDING PERIPLASMIC PROTEIN UGPB"/>
    <property type="match status" value="1"/>
</dbReference>
<dbReference type="SUPFAM" id="SSF53850">
    <property type="entry name" value="Periplasmic binding protein-like II"/>
    <property type="match status" value="1"/>
</dbReference>
<evidence type="ECO:0000256" key="4">
    <source>
        <dbReference type="ARBA" id="ARBA00022729"/>
    </source>
</evidence>
<dbReference type="Pfam" id="PF01547">
    <property type="entry name" value="SBP_bac_1"/>
    <property type="match status" value="1"/>
</dbReference>
<dbReference type="Gene3D" id="3.40.190.10">
    <property type="entry name" value="Periplasmic binding protein-like II"/>
    <property type="match status" value="1"/>
</dbReference>
<proteinExistence type="inferred from homology"/>
<evidence type="ECO:0000313" key="6">
    <source>
        <dbReference type="Proteomes" id="UP001500618"/>
    </source>
</evidence>
<comment type="similarity">
    <text evidence="2">Belongs to the bacterial solute-binding protein 1 family.</text>
</comment>
<dbReference type="InterPro" id="IPR050490">
    <property type="entry name" value="Bact_solute-bd_prot1"/>
</dbReference>
<comment type="caution">
    <text evidence="5">The sequence shown here is derived from an EMBL/GenBank/DDBJ whole genome shotgun (WGS) entry which is preliminary data.</text>
</comment>
<evidence type="ECO:0000256" key="3">
    <source>
        <dbReference type="ARBA" id="ARBA00022448"/>
    </source>
</evidence>
<comment type="subcellular location">
    <subcellularLocation>
        <location evidence="1">Cell envelope</location>
    </subcellularLocation>
</comment>
<accession>A0ABN2HQT3</accession>
<sequence length="476" mass="50196">MGGPSEVSRRTLLTRAAALGALAVPGAALLDACATGGGSGNASSDKGTVTKDNPLGVKVDAPLDVVIFKGGFGDKYATDAEAAFKQKYPKATIKHTGTQTITQQLAPRFVGGNPPDLIDNSGAQQLDMNSLISKGQLTDLTPLLDAPSFDDPTKKVRDTLLPGSVEQGQYGGKEVYAMNYAQNVFGVWYSQAQLDKYQIKYPQTWADMITACETLKGKGIAGWTYAGKYPYYVHFAMYGMIAKIGGLDVMKSIDNLEPNAWKNPAVKTAVDAFAELAAKGYILQGSEGLTHIESQTAWNQGKAAFIPNGSWVENESKPTTPAGFNMAVGGPPSASAADKLPYGSTWSASGEPFIVPKQGKNALGGQELLRIMLSKAQSQNFAKLVSSLTCVAGAADGIQLPPGLTSANALLKAAGQGVSNPRLPDWYPDLEKKSLGQNTGLLMHKELSTADWITRAQAAADAVASNSAIKKFKHSS</sequence>